<keyword evidence="5" id="KW-1185">Reference proteome</keyword>
<dbReference type="Pfam" id="PF14111">
    <property type="entry name" value="DUF4283"/>
    <property type="match status" value="1"/>
</dbReference>
<dbReference type="AlphaFoldDB" id="A0AAV2DMR5"/>
<dbReference type="PROSITE" id="PS50158">
    <property type="entry name" value="ZF_CCHC"/>
    <property type="match status" value="1"/>
</dbReference>
<dbReference type="PANTHER" id="PTHR31286">
    <property type="entry name" value="GLYCINE-RICH CELL WALL STRUCTURAL PROTEIN 1.8-LIKE"/>
    <property type="match status" value="1"/>
</dbReference>
<evidence type="ECO:0000256" key="1">
    <source>
        <dbReference type="PROSITE-ProRule" id="PRU00047"/>
    </source>
</evidence>
<dbReference type="PANTHER" id="PTHR31286:SF167">
    <property type="entry name" value="OS09G0268800 PROTEIN"/>
    <property type="match status" value="1"/>
</dbReference>
<feature type="domain" description="CCHC-type" evidence="3">
    <location>
        <begin position="229"/>
        <end position="244"/>
    </location>
</feature>
<keyword evidence="1" id="KW-0479">Metal-binding</keyword>
<dbReference type="EMBL" id="OZ034816">
    <property type="protein sequence ID" value="CAL1374232.1"/>
    <property type="molecule type" value="Genomic_DNA"/>
</dbReference>
<evidence type="ECO:0000256" key="2">
    <source>
        <dbReference type="SAM" id="MobiDB-lite"/>
    </source>
</evidence>
<dbReference type="GO" id="GO:0008270">
    <property type="term" value="F:zinc ion binding"/>
    <property type="evidence" value="ECO:0007669"/>
    <property type="project" value="UniProtKB-KW"/>
</dbReference>
<keyword evidence="1" id="KW-0862">Zinc</keyword>
<organism evidence="4 5">
    <name type="scientific">Linum trigynum</name>
    <dbReference type="NCBI Taxonomy" id="586398"/>
    <lineage>
        <taxon>Eukaryota</taxon>
        <taxon>Viridiplantae</taxon>
        <taxon>Streptophyta</taxon>
        <taxon>Embryophyta</taxon>
        <taxon>Tracheophyta</taxon>
        <taxon>Spermatophyta</taxon>
        <taxon>Magnoliopsida</taxon>
        <taxon>eudicotyledons</taxon>
        <taxon>Gunneridae</taxon>
        <taxon>Pentapetalae</taxon>
        <taxon>rosids</taxon>
        <taxon>fabids</taxon>
        <taxon>Malpighiales</taxon>
        <taxon>Linaceae</taxon>
        <taxon>Linum</taxon>
    </lineage>
</organism>
<protein>
    <recommendedName>
        <fullName evidence="3">CCHC-type domain-containing protein</fullName>
    </recommendedName>
</protein>
<gene>
    <name evidence="4" type="ORF">LTRI10_LOCUS16112</name>
</gene>
<feature type="compositionally biased region" description="Polar residues" evidence="2">
    <location>
        <begin position="354"/>
        <end position="374"/>
    </location>
</feature>
<dbReference type="InterPro" id="IPR001878">
    <property type="entry name" value="Znf_CCHC"/>
</dbReference>
<reference evidence="4 5" key="1">
    <citation type="submission" date="2024-04" db="EMBL/GenBank/DDBJ databases">
        <authorList>
            <person name="Fracassetti M."/>
        </authorList>
    </citation>
    <scope>NUCLEOTIDE SEQUENCE [LARGE SCALE GENOMIC DNA]</scope>
</reference>
<sequence length="385" mass="41590">MAINPGSLRGGIMGLGLNSIESSDLLVALASVLSLKMAIVVQFGDDDVAAGVARGELSLIGRLFGSPPPLYALKSMLGRVWHFIGGLTISSVEEGLTHFLFSQQADLRKAVNKSPWIFDNFMIVLARWANPSPDVADQLRRAPMAVHIWQVPFDCFTEKMAMRLGSSLGTLIAPPSLHRSDVSGGLYIRAEPVLDLTAPLPVEITAGHVDSLKGNFVAKVKFERVIHFCFLCGVIGHIGEGCPQKEEFAGKPPRYGFFSVETESGPPISEATLSNRRRRFTWIRAAAKRPAKPRSGGSFKEPAPCLDPTRLLTAQEVGAGNVWQDTRRPRSTAMGDRLQGLSLHSAMEDESDPASMSPTAKRSRSSQVVATNSEDNGKVAVSSLN</sequence>
<feature type="region of interest" description="Disordered" evidence="2">
    <location>
        <begin position="342"/>
        <end position="385"/>
    </location>
</feature>
<keyword evidence="1" id="KW-0863">Zinc-finger</keyword>
<proteinExistence type="predicted"/>
<dbReference type="GO" id="GO:0003676">
    <property type="term" value="F:nucleic acid binding"/>
    <property type="evidence" value="ECO:0007669"/>
    <property type="project" value="InterPro"/>
</dbReference>
<dbReference type="InterPro" id="IPR040256">
    <property type="entry name" value="At4g02000-like"/>
</dbReference>
<dbReference type="InterPro" id="IPR025558">
    <property type="entry name" value="DUF4283"/>
</dbReference>
<name>A0AAV2DMR5_9ROSI</name>
<dbReference type="Proteomes" id="UP001497516">
    <property type="component" value="Chromosome 3"/>
</dbReference>
<evidence type="ECO:0000259" key="3">
    <source>
        <dbReference type="PROSITE" id="PS50158"/>
    </source>
</evidence>
<evidence type="ECO:0000313" key="4">
    <source>
        <dbReference type="EMBL" id="CAL1374232.1"/>
    </source>
</evidence>
<accession>A0AAV2DMR5</accession>
<evidence type="ECO:0000313" key="5">
    <source>
        <dbReference type="Proteomes" id="UP001497516"/>
    </source>
</evidence>